<evidence type="ECO:0000256" key="2">
    <source>
        <dbReference type="SAM" id="Phobius"/>
    </source>
</evidence>
<keyword evidence="2" id="KW-0472">Membrane</keyword>
<evidence type="ECO:0000313" key="3">
    <source>
        <dbReference type="EMBL" id="MFC5226462.1"/>
    </source>
</evidence>
<evidence type="ECO:0000313" key="4">
    <source>
        <dbReference type="Proteomes" id="UP001596156"/>
    </source>
</evidence>
<dbReference type="EMBL" id="JBHSKL010000019">
    <property type="protein sequence ID" value="MFC5226462.1"/>
    <property type="molecule type" value="Genomic_DNA"/>
</dbReference>
<accession>A0ABW0D9J1</accession>
<sequence length="235" mass="24375">MLPTRVDGAITPVITDPLEEGPHTAERDGYAAYGVEIGTPGGLMRSVGQVVRDFLPSPVPVTACVTPPGAGAASAAASITASAHIVTMTTALGHQPRHGPNTEVIGMSSAMDEEHAFARIERRLAREDPELARRIDAINSQFTGPAGERATDRADGRLTDRAAGEERAGRPADDGDERSWTAVIAVVLVTVTVLGLLLTAILSSPGGEQEPLQPHGPAPPAVSDVREEPPSPGVP</sequence>
<keyword evidence="2" id="KW-0812">Transmembrane</keyword>
<comment type="caution">
    <text evidence="3">The sequence shown here is derived from an EMBL/GenBank/DDBJ whole genome shotgun (WGS) entry which is preliminary data.</text>
</comment>
<feature type="region of interest" description="Disordered" evidence="1">
    <location>
        <begin position="136"/>
        <end position="176"/>
    </location>
</feature>
<name>A0ABW0D9J1_STRFI</name>
<evidence type="ECO:0000256" key="1">
    <source>
        <dbReference type="SAM" id="MobiDB-lite"/>
    </source>
</evidence>
<keyword evidence="4" id="KW-1185">Reference proteome</keyword>
<dbReference type="SUPFAM" id="SSF52096">
    <property type="entry name" value="ClpP/crotonase"/>
    <property type="match status" value="1"/>
</dbReference>
<organism evidence="3 4">
    <name type="scientific">Streptomyces fimbriatus</name>
    <dbReference type="NCBI Taxonomy" id="68197"/>
    <lineage>
        <taxon>Bacteria</taxon>
        <taxon>Bacillati</taxon>
        <taxon>Actinomycetota</taxon>
        <taxon>Actinomycetes</taxon>
        <taxon>Kitasatosporales</taxon>
        <taxon>Streptomycetaceae</taxon>
        <taxon>Streptomyces</taxon>
    </lineage>
</organism>
<dbReference type="PANTHER" id="PTHR33507">
    <property type="entry name" value="INNER MEMBRANE PROTEIN YBBJ"/>
    <property type="match status" value="1"/>
</dbReference>
<gene>
    <name evidence="3" type="ORF">ACFPN6_18020</name>
</gene>
<feature type="transmembrane region" description="Helical" evidence="2">
    <location>
        <begin position="180"/>
        <end position="202"/>
    </location>
</feature>
<proteinExistence type="predicted"/>
<feature type="region of interest" description="Disordered" evidence="1">
    <location>
        <begin position="205"/>
        <end position="235"/>
    </location>
</feature>
<dbReference type="RefSeq" id="WP_344642687.1">
    <property type="nucleotide sequence ID" value="NZ_BAAASS010000002.1"/>
</dbReference>
<dbReference type="InterPro" id="IPR052165">
    <property type="entry name" value="Membrane_assoc_protease"/>
</dbReference>
<reference evidence="4" key="1">
    <citation type="journal article" date="2019" name="Int. J. Syst. Evol. Microbiol.">
        <title>The Global Catalogue of Microorganisms (GCM) 10K type strain sequencing project: providing services to taxonomists for standard genome sequencing and annotation.</title>
        <authorList>
            <consortium name="The Broad Institute Genomics Platform"/>
            <consortium name="The Broad Institute Genome Sequencing Center for Infectious Disease"/>
            <person name="Wu L."/>
            <person name="Ma J."/>
        </authorList>
    </citation>
    <scope>NUCLEOTIDE SEQUENCE [LARGE SCALE GENOMIC DNA]</scope>
    <source>
        <strain evidence="4">CCM 8479</strain>
    </source>
</reference>
<feature type="compositionally biased region" description="Basic and acidic residues" evidence="1">
    <location>
        <begin position="149"/>
        <end position="176"/>
    </location>
</feature>
<dbReference type="Gene3D" id="3.90.226.10">
    <property type="entry name" value="2-enoyl-CoA Hydratase, Chain A, domain 1"/>
    <property type="match status" value="1"/>
</dbReference>
<protein>
    <submittedName>
        <fullName evidence="3">Uncharacterized protein</fullName>
    </submittedName>
</protein>
<dbReference type="InterPro" id="IPR029045">
    <property type="entry name" value="ClpP/crotonase-like_dom_sf"/>
</dbReference>
<dbReference type="Proteomes" id="UP001596156">
    <property type="component" value="Unassembled WGS sequence"/>
</dbReference>
<keyword evidence="2" id="KW-1133">Transmembrane helix</keyword>